<dbReference type="OMA" id="ADHKENF"/>
<dbReference type="Proteomes" id="UP000242180">
    <property type="component" value="Unassembled WGS sequence"/>
</dbReference>
<dbReference type="InterPro" id="IPR056775">
    <property type="entry name" value="YABBY_C"/>
</dbReference>
<dbReference type="Pfam" id="PF04690">
    <property type="entry name" value="YABBY"/>
    <property type="match status" value="1"/>
</dbReference>
<dbReference type="EMBL" id="MCGN01000005">
    <property type="protein sequence ID" value="ORY96562.1"/>
    <property type="molecule type" value="Genomic_DNA"/>
</dbReference>
<name>A0A1X2HCR4_SYNRA</name>
<feature type="domain" description="YABBY protein C-terminal" evidence="1">
    <location>
        <begin position="12"/>
        <end position="59"/>
    </location>
</feature>
<dbReference type="OrthoDB" id="667577at2759"/>
<evidence type="ECO:0000313" key="3">
    <source>
        <dbReference type="Proteomes" id="UP000242180"/>
    </source>
</evidence>
<comment type="caution">
    <text evidence="2">The sequence shown here is derived from an EMBL/GenBank/DDBJ whole genome shotgun (WGS) entry which is preliminary data.</text>
</comment>
<dbReference type="InParanoid" id="A0A1X2HCR4"/>
<dbReference type="InterPro" id="IPR036910">
    <property type="entry name" value="HMG_box_dom_sf"/>
</dbReference>
<evidence type="ECO:0000313" key="2">
    <source>
        <dbReference type="EMBL" id="ORY96562.1"/>
    </source>
</evidence>
<accession>A0A1X2HCR4</accession>
<dbReference type="AlphaFoldDB" id="A0A1X2HCR4"/>
<organism evidence="2 3">
    <name type="scientific">Syncephalastrum racemosum</name>
    <name type="common">Filamentous fungus</name>
    <dbReference type="NCBI Taxonomy" id="13706"/>
    <lineage>
        <taxon>Eukaryota</taxon>
        <taxon>Fungi</taxon>
        <taxon>Fungi incertae sedis</taxon>
        <taxon>Mucoromycota</taxon>
        <taxon>Mucoromycotina</taxon>
        <taxon>Mucoromycetes</taxon>
        <taxon>Mucorales</taxon>
        <taxon>Syncephalastraceae</taxon>
        <taxon>Syncephalastrum</taxon>
    </lineage>
</organism>
<gene>
    <name evidence="2" type="ORF">BCR43DRAFT_524632</name>
</gene>
<protein>
    <recommendedName>
        <fullName evidence="1">YABBY protein C-terminal domain-containing protein</fullName>
    </recommendedName>
</protein>
<evidence type="ECO:0000259" key="1">
    <source>
        <dbReference type="Pfam" id="PF04690"/>
    </source>
</evidence>
<dbReference type="Gene3D" id="1.10.30.10">
    <property type="entry name" value="High mobility group box domain"/>
    <property type="match status" value="1"/>
</dbReference>
<reference evidence="2 3" key="1">
    <citation type="submission" date="2016-07" db="EMBL/GenBank/DDBJ databases">
        <title>Pervasive Adenine N6-methylation of Active Genes in Fungi.</title>
        <authorList>
            <consortium name="DOE Joint Genome Institute"/>
            <person name="Mondo S.J."/>
            <person name="Dannebaum R.O."/>
            <person name="Kuo R.C."/>
            <person name="Labutti K."/>
            <person name="Haridas S."/>
            <person name="Kuo A."/>
            <person name="Salamov A."/>
            <person name="Ahrendt S.R."/>
            <person name="Lipzen A."/>
            <person name="Sullivan W."/>
            <person name="Andreopoulos W.B."/>
            <person name="Clum A."/>
            <person name="Lindquist E."/>
            <person name="Daum C."/>
            <person name="Ramamoorthy G.K."/>
            <person name="Gryganskyi A."/>
            <person name="Culley D."/>
            <person name="Magnuson J.K."/>
            <person name="James T.Y."/>
            <person name="O'Malley M.A."/>
            <person name="Stajich J.E."/>
            <person name="Spatafora J.W."/>
            <person name="Visel A."/>
            <person name="Grigoriev I.V."/>
        </authorList>
    </citation>
    <scope>NUCLEOTIDE SEQUENCE [LARGE SCALE GENOMIC DNA]</scope>
    <source>
        <strain evidence="2 3">NRRL 2496</strain>
    </source>
</reference>
<proteinExistence type="predicted"/>
<dbReference type="CDD" id="cd00084">
    <property type="entry name" value="HMG-box_SF"/>
    <property type="match status" value="1"/>
</dbReference>
<keyword evidence="3" id="KW-1185">Reference proteome</keyword>
<sequence length="65" mass="7224">MTGKEPEQQAATKSPRKMTAYNLYMKTQVPKVKTENPELSHKEAFKLAASSWSTSPDNPKNKATA</sequence>
<dbReference type="SUPFAM" id="SSF47095">
    <property type="entry name" value="HMG-box"/>
    <property type="match status" value="1"/>
</dbReference>